<gene>
    <name evidence="4" type="primary">LOC101858116</name>
</gene>
<dbReference type="InterPro" id="IPR032675">
    <property type="entry name" value="LRR_dom_sf"/>
</dbReference>
<evidence type="ECO:0000256" key="1">
    <source>
        <dbReference type="ARBA" id="ARBA00022786"/>
    </source>
</evidence>
<dbReference type="PANTHER" id="PTHR13318">
    <property type="entry name" value="PARTNER OF PAIRED, ISOFORM B-RELATED"/>
    <property type="match status" value="1"/>
</dbReference>
<dbReference type="SMART" id="SM00367">
    <property type="entry name" value="LRR_CC"/>
    <property type="match status" value="6"/>
</dbReference>
<dbReference type="SMART" id="SM00256">
    <property type="entry name" value="FBOX"/>
    <property type="match status" value="1"/>
</dbReference>
<evidence type="ECO:0000259" key="2">
    <source>
        <dbReference type="PROSITE" id="PS50181"/>
    </source>
</evidence>
<dbReference type="SUPFAM" id="SSF81383">
    <property type="entry name" value="F-box domain"/>
    <property type="match status" value="1"/>
</dbReference>
<dbReference type="PROSITE" id="PS50181">
    <property type="entry name" value="FBOX"/>
    <property type="match status" value="1"/>
</dbReference>
<keyword evidence="3" id="KW-1185">Reference proteome</keyword>
<dbReference type="PANTHER" id="PTHR13318:SF190">
    <property type="entry name" value="PARTNER OF PAIRED, ISOFORM B"/>
    <property type="match status" value="1"/>
</dbReference>
<dbReference type="InterPro" id="IPR036047">
    <property type="entry name" value="F-box-like_dom_sf"/>
</dbReference>
<dbReference type="RefSeq" id="XP_005102414.1">
    <property type="nucleotide sequence ID" value="XM_005102357.3"/>
</dbReference>
<feature type="domain" description="F-box" evidence="2">
    <location>
        <begin position="23"/>
        <end position="70"/>
    </location>
</feature>
<evidence type="ECO:0000313" key="3">
    <source>
        <dbReference type="Proteomes" id="UP000694888"/>
    </source>
</evidence>
<dbReference type="Gene3D" id="3.80.10.10">
    <property type="entry name" value="Ribonuclease Inhibitor"/>
    <property type="match status" value="2"/>
</dbReference>
<accession>A0ABM0JVD4</accession>
<evidence type="ECO:0000313" key="4">
    <source>
        <dbReference type="RefSeq" id="XP_005102414.1"/>
    </source>
</evidence>
<dbReference type="SUPFAM" id="SSF52047">
    <property type="entry name" value="RNI-like"/>
    <property type="match status" value="1"/>
</dbReference>
<dbReference type="InterPro" id="IPR006553">
    <property type="entry name" value="Leu-rich_rpt_Cys-con_subtyp"/>
</dbReference>
<proteinExistence type="predicted"/>
<organism evidence="3 4">
    <name type="scientific">Aplysia californica</name>
    <name type="common">California sea hare</name>
    <dbReference type="NCBI Taxonomy" id="6500"/>
    <lineage>
        <taxon>Eukaryota</taxon>
        <taxon>Metazoa</taxon>
        <taxon>Spiralia</taxon>
        <taxon>Lophotrochozoa</taxon>
        <taxon>Mollusca</taxon>
        <taxon>Gastropoda</taxon>
        <taxon>Heterobranchia</taxon>
        <taxon>Euthyneura</taxon>
        <taxon>Tectipleura</taxon>
        <taxon>Aplysiida</taxon>
        <taxon>Aplysioidea</taxon>
        <taxon>Aplysiidae</taxon>
        <taxon>Aplysia</taxon>
    </lineage>
</organism>
<dbReference type="Proteomes" id="UP000694888">
    <property type="component" value="Unplaced"/>
</dbReference>
<sequence>MMTRSRNLDSRSGPKQKAIYEQNSVMENLPDEVLLCIFSKLPQPSLIISVRRTCWRWYRLSHDASLWLDLDLSVFKCGYNPHKTSEGVKCLLETIQQSLTRLMFGDLALEEDVFELFGSAIRHKNKVSFPNLKSLDYSYSSVNSRSLSVGLTANSDIEELILSFTDIPFCQAMKEAIHLPNLKKLIFHDFRSVEWEFALSRHVDRAPLKAALMMVPKHCPLLEVVEIDTVWCHLDNDVVQEFTKHCLNLKRAGFTWSSQITENAFQYLKTDSHQITELVLSDRQARGPYLSFVLPYFPLLLELTVSGHNVSMEDCKAIGDCCPLLKELTFERSSVHNEGQIFDMLERDNSLCGSELNLITDKCHDLRKLHAPCSNIDDISVMHLSKQCPYLEDVNFTQCRRLTSKSVRSLSNYSLCLKKVNFIEVDVECNELLGLFKKCSKLEEAVFDFNLRTLSKSKSRTPSPSSSDELSIDLTALEDQAADLFPDETVSCEEDIPLMDVMQCSEDVDYFDLLDGLKTQQRPKLSDATTGTLFDYSIVSSLPCPIPVKAFHCHLRKLSLKNCTCSSKSLQALFRECPDLTLVALDDSTGLDDETVITLVRFCPSLRTLSLSSTPKASHPVFGDLALLEMAKYSTQLEVVNLLYNKSITTVGLTALFLSLDTTLRSLHSLSLCVGRGYHCSVQTVVAHGLKHLTERSKQNFKSAAEGRGRRSFLLLHLEFLRQR</sequence>
<reference evidence="4" key="1">
    <citation type="submission" date="2025-08" db="UniProtKB">
        <authorList>
            <consortium name="RefSeq"/>
        </authorList>
    </citation>
    <scope>IDENTIFICATION</scope>
</reference>
<dbReference type="Pfam" id="PF12937">
    <property type="entry name" value="F-box-like"/>
    <property type="match status" value="1"/>
</dbReference>
<dbReference type="GeneID" id="101858116"/>
<name>A0ABM0JVD4_APLCA</name>
<keyword evidence="1" id="KW-0833">Ubl conjugation pathway</keyword>
<dbReference type="Gene3D" id="1.20.1280.50">
    <property type="match status" value="1"/>
</dbReference>
<dbReference type="InterPro" id="IPR001810">
    <property type="entry name" value="F-box_dom"/>
</dbReference>
<protein>
    <submittedName>
        <fullName evidence="4">Uncharacterized protein LOC101858116 isoform X1</fullName>
    </submittedName>
</protein>